<dbReference type="InterPro" id="IPR005545">
    <property type="entry name" value="YCII"/>
</dbReference>
<comment type="similarity">
    <text evidence="1">Belongs to the YciI family.</text>
</comment>
<dbReference type="Pfam" id="PF03795">
    <property type="entry name" value="YCII"/>
    <property type="match status" value="1"/>
</dbReference>
<protein>
    <submittedName>
        <fullName evidence="3">Uncharacterized conserved protein</fullName>
    </submittedName>
</protein>
<feature type="domain" description="YCII-related" evidence="2">
    <location>
        <begin position="28"/>
        <end position="112"/>
    </location>
</feature>
<organism evidence="3 4">
    <name type="scientific">Chryseobacterium takakiae</name>
    <dbReference type="NCBI Taxonomy" id="1302685"/>
    <lineage>
        <taxon>Bacteria</taxon>
        <taxon>Pseudomonadati</taxon>
        <taxon>Bacteroidota</taxon>
        <taxon>Flavobacteriia</taxon>
        <taxon>Flavobacteriales</taxon>
        <taxon>Weeksellaceae</taxon>
        <taxon>Chryseobacterium group</taxon>
        <taxon>Chryseobacterium</taxon>
    </lineage>
</organism>
<dbReference type="PANTHER" id="PTHR35174:SF1">
    <property type="entry name" value="BLL0086 PROTEIN"/>
    <property type="match status" value="1"/>
</dbReference>
<evidence type="ECO:0000313" key="4">
    <source>
        <dbReference type="Proteomes" id="UP000184236"/>
    </source>
</evidence>
<sequence>MEKFMFLFRGGETHVHNANDSKETVEYIQSWTTWMQGLGQKGILAGGEPLQTTGKQVNGKDKVVTDGPFIEAKEMVGGYLIVNANDIDEAVEISKGCPIFEENGKVEVRPIQQQN</sequence>
<name>A0A1M4UQT2_9FLAO</name>
<evidence type="ECO:0000313" key="3">
    <source>
        <dbReference type="EMBL" id="SHE58950.1"/>
    </source>
</evidence>
<dbReference type="AlphaFoldDB" id="A0A1M4UQT2"/>
<keyword evidence="4" id="KW-1185">Reference proteome</keyword>
<gene>
    <name evidence="3" type="ORF">SAMN05444408_102244</name>
</gene>
<dbReference type="Gene3D" id="3.30.70.1060">
    <property type="entry name" value="Dimeric alpha+beta barrel"/>
    <property type="match status" value="1"/>
</dbReference>
<dbReference type="EMBL" id="FQVO01000002">
    <property type="protein sequence ID" value="SHE58950.1"/>
    <property type="molecule type" value="Genomic_DNA"/>
</dbReference>
<proteinExistence type="inferred from homology"/>
<reference evidence="4" key="1">
    <citation type="submission" date="2016-11" db="EMBL/GenBank/DDBJ databases">
        <authorList>
            <person name="Varghese N."/>
            <person name="Submissions S."/>
        </authorList>
    </citation>
    <scope>NUCLEOTIDE SEQUENCE [LARGE SCALE GENOMIC DNA]</scope>
    <source>
        <strain evidence="4">DSM 26898</strain>
    </source>
</reference>
<dbReference type="OrthoDB" id="7782105at2"/>
<dbReference type="InterPro" id="IPR011008">
    <property type="entry name" value="Dimeric_a/b-barrel"/>
</dbReference>
<evidence type="ECO:0000259" key="2">
    <source>
        <dbReference type="Pfam" id="PF03795"/>
    </source>
</evidence>
<evidence type="ECO:0000256" key="1">
    <source>
        <dbReference type="ARBA" id="ARBA00007689"/>
    </source>
</evidence>
<dbReference type="PANTHER" id="PTHR35174">
    <property type="entry name" value="BLL7171 PROTEIN-RELATED"/>
    <property type="match status" value="1"/>
</dbReference>
<dbReference type="SUPFAM" id="SSF54909">
    <property type="entry name" value="Dimeric alpha+beta barrel"/>
    <property type="match status" value="1"/>
</dbReference>
<accession>A0A1M4UQT2</accession>
<dbReference type="Proteomes" id="UP000184236">
    <property type="component" value="Unassembled WGS sequence"/>
</dbReference>
<dbReference type="RefSeq" id="WP_072883700.1">
    <property type="nucleotide sequence ID" value="NZ_FQVO01000002.1"/>
</dbReference>